<comment type="caution">
    <text evidence="12">The sequence shown here is derived from an EMBL/GenBank/DDBJ whole genome shotgun (WGS) entry which is preliminary data.</text>
</comment>
<evidence type="ECO:0000313" key="12">
    <source>
        <dbReference type="EMBL" id="MFC0243501.1"/>
    </source>
</evidence>
<dbReference type="InterPro" id="IPR027417">
    <property type="entry name" value="P-loop_NTPase"/>
</dbReference>
<dbReference type="Proteomes" id="UP001589775">
    <property type="component" value="Unassembled WGS sequence"/>
</dbReference>
<evidence type="ECO:0000259" key="11">
    <source>
        <dbReference type="PROSITE" id="PS50929"/>
    </source>
</evidence>
<keyword evidence="4" id="KW-0547">Nucleotide-binding</keyword>
<keyword evidence="6 9" id="KW-1133">Transmembrane helix</keyword>
<dbReference type="InterPro" id="IPR017871">
    <property type="entry name" value="ABC_transporter-like_CS"/>
</dbReference>
<dbReference type="Gene3D" id="1.20.1560.10">
    <property type="entry name" value="ABC transporter type 1, transmembrane domain"/>
    <property type="match status" value="1"/>
</dbReference>
<keyword evidence="5" id="KW-0067">ATP-binding</keyword>
<dbReference type="SUPFAM" id="SSF90123">
    <property type="entry name" value="ABC transporter transmembrane region"/>
    <property type="match status" value="1"/>
</dbReference>
<dbReference type="PROSITE" id="PS00211">
    <property type="entry name" value="ABC_TRANSPORTER_1"/>
    <property type="match status" value="1"/>
</dbReference>
<evidence type="ECO:0000256" key="3">
    <source>
        <dbReference type="ARBA" id="ARBA00022692"/>
    </source>
</evidence>
<dbReference type="SMART" id="SM00382">
    <property type="entry name" value="AAA"/>
    <property type="match status" value="1"/>
</dbReference>
<dbReference type="InterPro" id="IPR011527">
    <property type="entry name" value="ABC1_TM_dom"/>
</dbReference>
<comment type="subcellular location">
    <subcellularLocation>
        <location evidence="1">Cell membrane</location>
        <topology evidence="1">Multi-pass membrane protein</topology>
    </subcellularLocation>
</comment>
<keyword evidence="13" id="KW-1185">Reference proteome</keyword>
<dbReference type="Pfam" id="PF00664">
    <property type="entry name" value="ABC_membrane"/>
    <property type="match status" value="1"/>
</dbReference>
<evidence type="ECO:0000256" key="4">
    <source>
        <dbReference type="ARBA" id="ARBA00022741"/>
    </source>
</evidence>
<accession>A0ABV6F089</accession>
<protein>
    <submittedName>
        <fullName evidence="12">Peptidase domain-containing ABC transporter</fullName>
    </submittedName>
</protein>
<proteinExistence type="inferred from homology"/>
<dbReference type="Gene3D" id="3.40.50.300">
    <property type="entry name" value="P-loop containing nucleotide triphosphate hydrolases"/>
    <property type="match status" value="1"/>
</dbReference>
<gene>
    <name evidence="12" type="ORF">ACFFJ6_23660</name>
</gene>
<dbReference type="PROSITE" id="PS50929">
    <property type="entry name" value="ABC_TM1F"/>
    <property type="match status" value="1"/>
</dbReference>
<feature type="transmembrane region" description="Helical" evidence="9">
    <location>
        <begin position="139"/>
        <end position="164"/>
    </location>
</feature>
<evidence type="ECO:0000256" key="6">
    <source>
        <dbReference type="ARBA" id="ARBA00022989"/>
    </source>
</evidence>
<evidence type="ECO:0000256" key="2">
    <source>
        <dbReference type="ARBA" id="ARBA00005417"/>
    </source>
</evidence>
<keyword evidence="3 9" id="KW-0812">Transmembrane</keyword>
<feature type="transmembrane region" description="Helical" evidence="9">
    <location>
        <begin position="63"/>
        <end position="84"/>
    </location>
</feature>
<feature type="transmembrane region" description="Helical" evidence="9">
    <location>
        <begin position="170"/>
        <end position="190"/>
    </location>
</feature>
<feature type="domain" description="ABC transporter" evidence="10">
    <location>
        <begin position="344"/>
        <end position="578"/>
    </location>
</feature>
<dbReference type="EMBL" id="JBHLWM010000011">
    <property type="protein sequence ID" value="MFC0243501.1"/>
    <property type="molecule type" value="Genomic_DNA"/>
</dbReference>
<dbReference type="RefSeq" id="WP_378392565.1">
    <property type="nucleotide sequence ID" value="NZ_JBHLWM010000011.1"/>
</dbReference>
<keyword evidence="7 9" id="KW-0472">Membrane</keyword>
<dbReference type="InterPro" id="IPR039421">
    <property type="entry name" value="Type_1_exporter"/>
</dbReference>
<evidence type="ECO:0000256" key="5">
    <source>
        <dbReference type="ARBA" id="ARBA00022840"/>
    </source>
</evidence>
<dbReference type="InterPro" id="IPR003439">
    <property type="entry name" value="ABC_transporter-like_ATP-bd"/>
</dbReference>
<evidence type="ECO:0000256" key="8">
    <source>
        <dbReference type="ARBA" id="ARBA00024722"/>
    </source>
</evidence>
<dbReference type="Pfam" id="PF00005">
    <property type="entry name" value="ABC_tran"/>
    <property type="match status" value="1"/>
</dbReference>
<dbReference type="PROSITE" id="PS50893">
    <property type="entry name" value="ABC_TRANSPORTER_2"/>
    <property type="match status" value="1"/>
</dbReference>
<evidence type="ECO:0000313" key="13">
    <source>
        <dbReference type="Proteomes" id="UP001589775"/>
    </source>
</evidence>
<organism evidence="12 13">
    <name type="scientific">Rhodopseudomonas telluris</name>
    <dbReference type="NCBI Taxonomy" id="644215"/>
    <lineage>
        <taxon>Bacteria</taxon>
        <taxon>Pseudomonadati</taxon>
        <taxon>Pseudomonadota</taxon>
        <taxon>Alphaproteobacteria</taxon>
        <taxon>Hyphomicrobiales</taxon>
        <taxon>Nitrobacteraceae</taxon>
        <taxon>Rhodopseudomonas</taxon>
    </lineage>
</organism>
<name>A0ABV6F089_9BRAD</name>
<dbReference type="InterPro" id="IPR036640">
    <property type="entry name" value="ABC1_TM_sf"/>
</dbReference>
<feature type="transmembrane region" description="Helical" evidence="9">
    <location>
        <begin position="258"/>
        <end position="276"/>
    </location>
</feature>
<evidence type="ECO:0000256" key="1">
    <source>
        <dbReference type="ARBA" id="ARBA00004651"/>
    </source>
</evidence>
<dbReference type="SUPFAM" id="SSF52540">
    <property type="entry name" value="P-loop containing nucleoside triphosphate hydrolases"/>
    <property type="match status" value="1"/>
</dbReference>
<dbReference type="PANTHER" id="PTHR24221">
    <property type="entry name" value="ATP-BINDING CASSETTE SUB-FAMILY B"/>
    <property type="match status" value="1"/>
</dbReference>
<evidence type="ECO:0000259" key="10">
    <source>
        <dbReference type="PROSITE" id="PS50893"/>
    </source>
</evidence>
<evidence type="ECO:0000256" key="9">
    <source>
        <dbReference type="SAM" id="Phobius"/>
    </source>
</evidence>
<dbReference type="InterPro" id="IPR003593">
    <property type="entry name" value="AAA+_ATPase"/>
</dbReference>
<comment type="function">
    <text evidence="8">Involved in beta-(1--&gt;2)glucan export. Transmembrane domains (TMD) form a pore in the inner membrane and the ATP-binding domain (NBD) is responsible for energy generation.</text>
</comment>
<comment type="similarity">
    <text evidence="2">Belongs to the ABC transporter superfamily.</text>
</comment>
<sequence>MHDRLQPAGQLRPFGWRWIGHMLSLRRSQVAAILVMTGIVYAAGLAFPISTQKAVDAIVAGQAGWALAGLALAAVVALGIDAAVSSWRQELVIRLVAFIDRRVSRKVFAHVMRVRIDGADFRSGDVLNHFQQATKIRDFVLYHLPHIIFDTGGAIVALGLILYYDVVVGLSLLVITPVLALLTSGSLSAVRTVADDYYATIGVRQNVLTESVNGLATIKALALEGGRMRRWDRVTGAMLDKLCDLMDLNRAFVLRSQLVSRGLTLLVIGLGCWRMLQGHLTVGELLALQLLAGRITGPILAAGDVYRFYQEADVAVRRIAGFLAEPREQARVHPPVRALAADGIVLSNVSLTYPGAERPALDDVSVALPPRGVVALVGRNGSGKSTLIRILLGLRDDYAGRVEMFGHDLRHYDPRWLRGRIGVVDQDTALFSGTVRDNLAPGRDAVEAAVCDALGFAGATAFVEAMPGGLDAELGEGGRTLSGGQRQRLSIARAVARDPRLALFDEPAAFLDAEAAVALEKRLAAWGRDRLLLLVSHHLAATRSADRILVLDGGRLVGDGTHDELLRSVPEYASLWSDYARSLEGTSS</sequence>
<dbReference type="PANTHER" id="PTHR24221:SF248">
    <property type="entry name" value="ABC TRANSPORTER TRANSMEMBRANE REGION"/>
    <property type="match status" value="1"/>
</dbReference>
<evidence type="ECO:0000256" key="7">
    <source>
        <dbReference type="ARBA" id="ARBA00023136"/>
    </source>
</evidence>
<feature type="transmembrane region" description="Helical" evidence="9">
    <location>
        <begin position="30"/>
        <end position="51"/>
    </location>
</feature>
<feature type="domain" description="ABC transmembrane type-1" evidence="11">
    <location>
        <begin position="31"/>
        <end position="311"/>
    </location>
</feature>
<reference evidence="12 13" key="1">
    <citation type="submission" date="2024-09" db="EMBL/GenBank/DDBJ databases">
        <authorList>
            <person name="Sun Q."/>
            <person name="Mori K."/>
        </authorList>
    </citation>
    <scope>NUCLEOTIDE SEQUENCE [LARGE SCALE GENOMIC DNA]</scope>
    <source>
        <strain evidence="12 13">KCTC 23279</strain>
    </source>
</reference>